<accession>A0A9Q3JLX6</accession>
<organism evidence="2 3">
    <name type="scientific">Austropuccinia psidii MF-1</name>
    <dbReference type="NCBI Taxonomy" id="1389203"/>
    <lineage>
        <taxon>Eukaryota</taxon>
        <taxon>Fungi</taxon>
        <taxon>Dikarya</taxon>
        <taxon>Basidiomycota</taxon>
        <taxon>Pucciniomycotina</taxon>
        <taxon>Pucciniomycetes</taxon>
        <taxon>Pucciniales</taxon>
        <taxon>Sphaerophragmiaceae</taxon>
        <taxon>Austropuccinia</taxon>
    </lineage>
</organism>
<evidence type="ECO:0000313" key="3">
    <source>
        <dbReference type="Proteomes" id="UP000765509"/>
    </source>
</evidence>
<comment type="caution">
    <text evidence="2">The sequence shown here is derived from an EMBL/GenBank/DDBJ whole genome shotgun (WGS) entry which is preliminary data.</text>
</comment>
<reference evidence="2" key="1">
    <citation type="submission" date="2021-03" db="EMBL/GenBank/DDBJ databases">
        <title>Draft genome sequence of rust myrtle Austropuccinia psidii MF-1, a brazilian biotype.</title>
        <authorList>
            <person name="Quecine M.C."/>
            <person name="Pachon D.M.R."/>
            <person name="Bonatelli M.L."/>
            <person name="Correr F.H."/>
            <person name="Franceschini L.M."/>
            <person name="Leite T.F."/>
            <person name="Margarido G.R.A."/>
            <person name="Almeida C.A."/>
            <person name="Ferrarezi J.A."/>
            <person name="Labate C.A."/>
        </authorList>
    </citation>
    <scope>NUCLEOTIDE SEQUENCE</scope>
    <source>
        <strain evidence="2">MF-1</strain>
    </source>
</reference>
<protein>
    <submittedName>
        <fullName evidence="2">Uncharacterized protein</fullName>
    </submittedName>
</protein>
<sequence length="152" mass="17477">MNDSKQNYRDSAELHKSTIDRLDKICNKCGRIESKCQVQDHEIKEISITTIHEQLTFLTNHVLEIVKNTNQLFRHLARSDSERQKLKGEILAHVEQIHKNYEPSTHIPRHSTPSNEEKISVIRSLTPFLGENAISPKDVPRSEKENTAILSS</sequence>
<dbReference type="EMBL" id="AVOT02075863">
    <property type="protein sequence ID" value="MBW0564464.1"/>
    <property type="molecule type" value="Genomic_DNA"/>
</dbReference>
<dbReference type="AlphaFoldDB" id="A0A9Q3JLX6"/>
<evidence type="ECO:0000313" key="2">
    <source>
        <dbReference type="EMBL" id="MBW0564464.1"/>
    </source>
</evidence>
<evidence type="ECO:0000256" key="1">
    <source>
        <dbReference type="SAM" id="MobiDB-lite"/>
    </source>
</evidence>
<dbReference type="Proteomes" id="UP000765509">
    <property type="component" value="Unassembled WGS sequence"/>
</dbReference>
<keyword evidence="3" id="KW-1185">Reference proteome</keyword>
<feature type="region of interest" description="Disordered" evidence="1">
    <location>
        <begin position="133"/>
        <end position="152"/>
    </location>
</feature>
<name>A0A9Q3JLX6_9BASI</name>
<proteinExistence type="predicted"/>
<gene>
    <name evidence="2" type="ORF">O181_104179</name>
</gene>